<evidence type="ECO:0000256" key="3">
    <source>
        <dbReference type="ARBA" id="ARBA00022454"/>
    </source>
</evidence>
<evidence type="ECO:0000313" key="11">
    <source>
        <dbReference type="EMBL" id="KAJ1355485.1"/>
    </source>
</evidence>
<evidence type="ECO:0000256" key="5">
    <source>
        <dbReference type="ARBA" id="ARBA00023125"/>
    </source>
</evidence>
<comment type="similarity">
    <text evidence="7">Belongs to the histone H1/H5 family.</text>
</comment>
<keyword evidence="6 7" id="KW-0539">Nucleus</keyword>
<dbReference type="PRINTS" id="PR00624">
    <property type="entry name" value="HISTONEH5"/>
</dbReference>
<feature type="region of interest" description="Disordered" evidence="8">
    <location>
        <begin position="1"/>
        <end position="21"/>
    </location>
</feature>
<feature type="domain" description="H15" evidence="10">
    <location>
        <begin position="97"/>
        <end position="172"/>
    </location>
</feature>
<evidence type="ECO:0000256" key="9">
    <source>
        <dbReference type="SAM" id="Phobius"/>
    </source>
</evidence>
<dbReference type="AlphaFoldDB" id="A0AAD5MBD7"/>
<dbReference type="GO" id="GO:0030527">
    <property type="term" value="F:structural constituent of chromatin"/>
    <property type="evidence" value="ECO:0007669"/>
    <property type="project" value="InterPro"/>
</dbReference>
<dbReference type="Gene3D" id="1.10.10.10">
    <property type="entry name" value="Winged helix-like DNA-binding domain superfamily/Winged helix DNA-binding domain"/>
    <property type="match status" value="1"/>
</dbReference>
<protein>
    <recommendedName>
        <fullName evidence="10">H15 domain-containing protein</fullName>
    </recommendedName>
</protein>
<dbReference type="CDD" id="cd00073">
    <property type="entry name" value="H15"/>
    <property type="match status" value="1"/>
</dbReference>
<evidence type="ECO:0000256" key="1">
    <source>
        <dbReference type="ARBA" id="ARBA00004123"/>
    </source>
</evidence>
<dbReference type="SMART" id="SM00526">
    <property type="entry name" value="H15"/>
    <property type="match status" value="1"/>
</dbReference>
<dbReference type="Pfam" id="PF00538">
    <property type="entry name" value="Linker_histone"/>
    <property type="match status" value="1"/>
</dbReference>
<keyword evidence="5 7" id="KW-0238">DNA-binding</keyword>
<name>A0AAD5MBD7_PARTN</name>
<dbReference type="GO" id="GO:0045910">
    <property type="term" value="P:negative regulation of DNA recombination"/>
    <property type="evidence" value="ECO:0007669"/>
    <property type="project" value="TreeGrafter"/>
</dbReference>
<feature type="transmembrane region" description="Helical" evidence="9">
    <location>
        <begin position="58"/>
        <end position="78"/>
    </location>
</feature>
<evidence type="ECO:0000256" key="7">
    <source>
        <dbReference type="RuleBase" id="RU003894"/>
    </source>
</evidence>
<accession>A0AAD5MBD7</accession>
<comment type="subcellular location">
    <subcellularLocation>
        <location evidence="2">Chromosome</location>
    </subcellularLocation>
    <subcellularLocation>
        <location evidence="1 7">Nucleus</location>
    </subcellularLocation>
</comment>
<keyword evidence="9" id="KW-0812">Transmembrane</keyword>
<dbReference type="InterPro" id="IPR036390">
    <property type="entry name" value="WH_DNA-bd_sf"/>
</dbReference>
<dbReference type="PROSITE" id="PS51504">
    <property type="entry name" value="H15"/>
    <property type="match status" value="1"/>
</dbReference>
<gene>
    <name evidence="11" type="ORF">KIN20_012919</name>
</gene>
<dbReference type="Proteomes" id="UP001196413">
    <property type="component" value="Unassembled WGS sequence"/>
</dbReference>
<dbReference type="InterPro" id="IPR005818">
    <property type="entry name" value="Histone_H1/H5_H15"/>
</dbReference>
<dbReference type="InterPro" id="IPR036388">
    <property type="entry name" value="WH-like_DNA-bd_sf"/>
</dbReference>
<organism evidence="11 12">
    <name type="scientific">Parelaphostrongylus tenuis</name>
    <name type="common">Meningeal worm</name>
    <dbReference type="NCBI Taxonomy" id="148309"/>
    <lineage>
        <taxon>Eukaryota</taxon>
        <taxon>Metazoa</taxon>
        <taxon>Ecdysozoa</taxon>
        <taxon>Nematoda</taxon>
        <taxon>Chromadorea</taxon>
        <taxon>Rhabditida</taxon>
        <taxon>Rhabditina</taxon>
        <taxon>Rhabditomorpha</taxon>
        <taxon>Strongyloidea</taxon>
        <taxon>Metastrongylidae</taxon>
        <taxon>Parelaphostrongylus</taxon>
    </lineage>
</organism>
<comment type="caution">
    <text evidence="11">The sequence shown here is derived from an EMBL/GenBank/DDBJ whole genome shotgun (WGS) entry which is preliminary data.</text>
</comment>
<keyword evidence="3 7" id="KW-0158">Chromosome</keyword>
<dbReference type="PANTHER" id="PTHR11467">
    <property type="entry name" value="HISTONE H1"/>
    <property type="match status" value="1"/>
</dbReference>
<evidence type="ECO:0000256" key="6">
    <source>
        <dbReference type="ARBA" id="ARBA00023242"/>
    </source>
</evidence>
<dbReference type="InterPro" id="IPR005819">
    <property type="entry name" value="H1/H5"/>
</dbReference>
<dbReference type="GO" id="GO:0000786">
    <property type="term" value="C:nucleosome"/>
    <property type="evidence" value="ECO:0007669"/>
    <property type="project" value="InterPro"/>
</dbReference>
<evidence type="ECO:0000256" key="2">
    <source>
        <dbReference type="ARBA" id="ARBA00004286"/>
    </source>
</evidence>
<dbReference type="GO" id="GO:0031492">
    <property type="term" value="F:nucleosomal DNA binding"/>
    <property type="evidence" value="ECO:0007669"/>
    <property type="project" value="TreeGrafter"/>
</dbReference>
<dbReference type="SUPFAM" id="SSF46785">
    <property type="entry name" value="Winged helix' DNA-binding domain"/>
    <property type="match status" value="1"/>
</dbReference>
<evidence type="ECO:0000313" key="12">
    <source>
        <dbReference type="Proteomes" id="UP001196413"/>
    </source>
</evidence>
<keyword evidence="4" id="KW-0007">Acetylation</keyword>
<proteinExistence type="inferred from homology"/>
<dbReference type="GO" id="GO:0003690">
    <property type="term" value="F:double-stranded DNA binding"/>
    <property type="evidence" value="ECO:0007669"/>
    <property type="project" value="TreeGrafter"/>
</dbReference>
<feature type="compositionally biased region" description="Basic and acidic residues" evidence="8">
    <location>
        <begin position="1"/>
        <end position="20"/>
    </location>
</feature>
<dbReference type="GO" id="GO:0006334">
    <property type="term" value="P:nucleosome assembly"/>
    <property type="evidence" value="ECO:0007669"/>
    <property type="project" value="InterPro"/>
</dbReference>
<dbReference type="GO" id="GO:0030261">
    <property type="term" value="P:chromosome condensation"/>
    <property type="evidence" value="ECO:0007669"/>
    <property type="project" value="TreeGrafter"/>
</dbReference>
<evidence type="ECO:0000259" key="10">
    <source>
        <dbReference type="PROSITE" id="PS51504"/>
    </source>
</evidence>
<keyword evidence="9" id="KW-1133">Transmembrane helix</keyword>
<dbReference type="GO" id="GO:0005634">
    <property type="term" value="C:nucleus"/>
    <property type="evidence" value="ECO:0007669"/>
    <property type="project" value="UniProtKB-SubCell"/>
</dbReference>
<keyword evidence="12" id="KW-1185">Reference proteome</keyword>
<dbReference type="EMBL" id="JAHQIW010002485">
    <property type="protein sequence ID" value="KAJ1355485.1"/>
    <property type="molecule type" value="Genomic_DNA"/>
</dbReference>
<keyword evidence="9" id="KW-0472">Membrane</keyword>
<sequence>MAAGPREKGDASCGKTDTDSKTSMLSASVCSRAVHAELFASIRYHVYGGGTLMTLPPINVGILVFMVNLFFLLTWRCLLMLRLSQRRTAKVARLSRPHPPYSVMVRQAISELQDSSGLSKAAIHRYMAEKYPLGNNNNLINSNVRLALQSVERGALVQVSGSDMDGSFKLGEKLENKASLLKHKNLSASWHLENAIILQTFCLVLERSSEKT</sequence>
<evidence type="ECO:0000256" key="4">
    <source>
        <dbReference type="ARBA" id="ARBA00022990"/>
    </source>
</evidence>
<dbReference type="PANTHER" id="PTHR11467:SF36">
    <property type="entry name" value="HISTONE 24-RELATED"/>
    <property type="match status" value="1"/>
</dbReference>
<evidence type="ECO:0000256" key="8">
    <source>
        <dbReference type="SAM" id="MobiDB-lite"/>
    </source>
</evidence>
<reference evidence="11" key="1">
    <citation type="submission" date="2021-06" db="EMBL/GenBank/DDBJ databases">
        <title>Parelaphostrongylus tenuis whole genome reference sequence.</title>
        <authorList>
            <person name="Garwood T.J."/>
            <person name="Larsen P.A."/>
            <person name="Fountain-Jones N.M."/>
            <person name="Garbe J.R."/>
            <person name="Macchietto M.G."/>
            <person name="Kania S.A."/>
            <person name="Gerhold R.W."/>
            <person name="Richards J.E."/>
            <person name="Wolf T.M."/>
        </authorList>
    </citation>
    <scope>NUCLEOTIDE SEQUENCE</scope>
    <source>
        <strain evidence="11">MNPRO001-30</strain>
        <tissue evidence="11">Meninges</tissue>
    </source>
</reference>